<dbReference type="Proteomes" id="UP000766550">
    <property type="component" value="Unassembled WGS sequence"/>
</dbReference>
<protein>
    <submittedName>
        <fullName evidence="2">DUF420 domain-containing protein</fullName>
    </submittedName>
</protein>
<feature type="transmembrane region" description="Helical" evidence="1">
    <location>
        <begin position="43"/>
        <end position="68"/>
    </location>
</feature>
<dbReference type="GO" id="GO:0022904">
    <property type="term" value="P:respiratory electron transport chain"/>
    <property type="evidence" value="ECO:0007669"/>
    <property type="project" value="InterPro"/>
</dbReference>
<dbReference type="Gene3D" id="1.20.120.80">
    <property type="entry name" value="Cytochrome c oxidase, subunit III, four-helix bundle"/>
    <property type="match status" value="1"/>
</dbReference>
<comment type="caution">
    <text evidence="2">The sequence shown here is derived from an EMBL/GenBank/DDBJ whole genome shotgun (WGS) entry which is preliminary data.</text>
</comment>
<feature type="transmembrane region" description="Helical" evidence="1">
    <location>
        <begin position="117"/>
        <end position="141"/>
    </location>
</feature>
<dbReference type="AlphaFoldDB" id="A0A8J8C1U5"/>
<keyword evidence="1" id="KW-0812">Transmembrane</keyword>
<evidence type="ECO:0000256" key="1">
    <source>
        <dbReference type="SAM" id="Phobius"/>
    </source>
</evidence>
<dbReference type="OrthoDB" id="202206at2157"/>
<dbReference type="PANTHER" id="PTHR37692:SF1">
    <property type="entry name" value="DUF420 DOMAIN-CONTAINING PROTEIN"/>
    <property type="match status" value="1"/>
</dbReference>
<dbReference type="EMBL" id="JAHQXF010000001">
    <property type="protein sequence ID" value="MBV0922811.1"/>
    <property type="molecule type" value="Genomic_DNA"/>
</dbReference>
<dbReference type="GO" id="GO:0016020">
    <property type="term" value="C:membrane"/>
    <property type="evidence" value="ECO:0007669"/>
    <property type="project" value="InterPro"/>
</dbReference>
<sequence>MNRTRDRVPELTGILTAVSLALVFGAVLGAIPPRVLPRAPESALAAIPHLNAAISAAAIVTIVTGIRAIRNGDVERHRRLMVAAFGLFGAFLILYLYRITLEGPTDFAGPAAVESFVYLPLLAVHILLAIVAIPMVYYTLLLAASYPVAELPATNHPKAGKLAAGLWLVSFSLGIVVYAMLYLVW</sequence>
<dbReference type="PANTHER" id="PTHR37692">
    <property type="entry name" value="HYPOTHETICAL MEMBRANE SPANNING PROTEIN"/>
    <property type="match status" value="1"/>
</dbReference>
<keyword evidence="3" id="KW-1185">Reference proteome</keyword>
<dbReference type="RefSeq" id="WP_162315983.1">
    <property type="nucleotide sequence ID" value="NZ_JAHQXF010000001.1"/>
</dbReference>
<evidence type="ECO:0000313" key="3">
    <source>
        <dbReference type="Proteomes" id="UP000766550"/>
    </source>
</evidence>
<feature type="transmembrane region" description="Helical" evidence="1">
    <location>
        <begin position="12"/>
        <end position="31"/>
    </location>
</feature>
<evidence type="ECO:0000313" key="2">
    <source>
        <dbReference type="EMBL" id="MBV0922811.1"/>
    </source>
</evidence>
<keyword evidence="1" id="KW-0472">Membrane</keyword>
<feature type="transmembrane region" description="Helical" evidence="1">
    <location>
        <begin position="80"/>
        <end position="97"/>
    </location>
</feature>
<dbReference type="InterPro" id="IPR013833">
    <property type="entry name" value="Cyt_c_oxidase_su3_a-hlx"/>
</dbReference>
<gene>
    <name evidence="2" type="ORF">KTS45_01225</name>
</gene>
<accession>A0A8J8C1U5</accession>
<proteinExistence type="predicted"/>
<dbReference type="InterPro" id="IPR007352">
    <property type="entry name" value="DUF420"/>
</dbReference>
<organism evidence="2 3">
    <name type="scientific">Haloarcula limicola</name>
    <dbReference type="NCBI Taxonomy" id="1429915"/>
    <lineage>
        <taxon>Archaea</taxon>
        <taxon>Methanobacteriati</taxon>
        <taxon>Methanobacteriota</taxon>
        <taxon>Stenosarchaea group</taxon>
        <taxon>Halobacteria</taxon>
        <taxon>Halobacteriales</taxon>
        <taxon>Haloarculaceae</taxon>
        <taxon>Haloarcula</taxon>
    </lineage>
</organism>
<keyword evidence="1" id="KW-1133">Transmembrane helix</keyword>
<dbReference type="GO" id="GO:0004129">
    <property type="term" value="F:cytochrome-c oxidase activity"/>
    <property type="evidence" value="ECO:0007669"/>
    <property type="project" value="InterPro"/>
</dbReference>
<reference evidence="2 3" key="1">
    <citation type="submission" date="2021-06" db="EMBL/GenBank/DDBJ databases">
        <title>New haloarchaea isolates fom saline soil.</title>
        <authorList>
            <person name="Duran-Viseras A."/>
            <person name="Sanchez-Porro C.S."/>
            <person name="Ventosa A."/>
        </authorList>
    </citation>
    <scope>NUCLEOTIDE SEQUENCE [LARGE SCALE GENOMIC DNA]</scope>
    <source>
        <strain evidence="2 3">JCM 183640</strain>
    </source>
</reference>
<dbReference type="Pfam" id="PF04238">
    <property type="entry name" value="DUF420"/>
    <property type="match status" value="1"/>
</dbReference>
<feature type="transmembrane region" description="Helical" evidence="1">
    <location>
        <begin position="162"/>
        <end position="184"/>
    </location>
</feature>
<name>A0A8J8C1U5_9EURY</name>